<dbReference type="STRING" id="1325564.NSJP_4082"/>
<evidence type="ECO:0000313" key="8">
    <source>
        <dbReference type="Proteomes" id="UP000192042"/>
    </source>
</evidence>
<dbReference type="KEGG" id="nja:NSJP_4082"/>
<dbReference type="Pfam" id="PF04977">
    <property type="entry name" value="DivIC"/>
    <property type="match status" value="1"/>
</dbReference>
<evidence type="ECO:0000256" key="4">
    <source>
        <dbReference type="ARBA" id="ARBA00022989"/>
    </source>
</evidence>
<keyword evidence="4" id="KW-1133">Transmembrane helix</keyword>
<dbReference type="RefSeq" id="WP_080888373.1">
    <property type="nucleotide sequence ID" value="NZ_LT828648.1"/>
</dbReference>
<keyword evidence="6" id="KW-0131">Cell cycle</keyword>
<keyword evidence="8" id="KW-1185">Reference proteome</keyword>
<evidence type="ECO:0000256" key="6">
    <source>
        <dbReference type="ARBA" id="ARBA00023306"/>
    </source>
</evidence>
<evidence type="ECO:0000256" key="1">
    <source>
        <dbReference type="ARBA" id="ARBA00022475"/>
    </source>
</evidence>
<evidence type="ECO:0000256" key="2">
    <source>
        <dbReference type="ARBA" id="ARBA00022618"/>
    </source>
</evidence>
<dbReference type="GO" id="GO:0030428">
    <property type="term" value="C:cell septum"/>
    <property type="evidence" value="ECO:0007669"/>
    <property type="project" value="TreeGrafter"/>
</dbReference>
<evidence type="ECO:0000313" key="7">
    <source>
        <dbReference type="EMBL" id="SLM50249.1"/>
    </source>
</evidence>
<dbReference type="OrthoDB" id="9789040at2"/>
<keyword evidence="1" id="KW-1003">Cell membrane</keyword>
<organism evidence="7 8">
    <name type="scientific">Nitrospira japonica</name>
    <dbReference type="NCBI Taxonomy" id="1325564"/>
    <lineage>
        <taxon>Bacteria</taxon>
        <taxon>Pseudomonadati</taxon>
        <taxon>Nitrospirota</taxon>
        <taxon>Nitrospiria</taxon>
        <taxon>Nitrospirales</taxon>
        <taxon>Nitrospiraceae</taxon>
        <taxon>Nitrospira</taxon>
    </lineage>
</organism>
<keyword evidence="5" id="KW-0472">Membrane</keyword>
<dbReference type="PROSITE" id="PS51257">
    <property type="entry name" value="PROKAR_LIPOPROTEIN"/>
    <property type="match status" value="1"/>
</dbReference>
<evidence type="ECO:0000256" key="3">
    <source>
        <dbReference type="ARBA" id="ARBA00022692"/>
    </source>
</evidence>
<protein>
    <submittedName>
        <fullName evidence="7">Cell division protein FtsB homolog</fullName>
    </submittedName>
</protein>
<dbReference type="EMBL" id="LT828648">
    <property type="protein sequence ID" value="SLM50249.1"/>
    <property type="molecule type" value="Genomic_DNA"/>
</dbReference>
<dbReference type="AlphaFoldDB" id="A0A1W1IBI2"/>
<dbReference type="PANTHER" id="PTHR37485:SF1">
    <property type="entry name" value="CELL DIVISION PROTEIN FTSB"/>
    <property type="match status" value="1"/>
</dbReference>
<evidence type="ECO:0000256" key="5">
    <source>
        <dbReference type="ARBA" id="ARBA00023136"/>
    </source>
</evidence>
<dbReference type="GO" id="GO:0043093">
    <property type="term" value="P:FtsZ-dependent cytokinesis"/>
    <property type="evidence" value="ECO:0007669"/>
    <property type="project" value="TreeGrafter"/>
</dbReference>
<accession>A0A1W1IBI2</accession>
<dbReference type="Proteomes" id="UP000192042">
    <property type="component" value="Chromosome I"/>
</dbReference>
<dbReference type="InterPro" id="IPR007060">
    <property type="entry name" value="FtsL/DivIC"/>
</dbReference>
<keyword evidence="3" id="KW-0812">Transmembrane</keyword>
<dbReference type="PANTHER" id="PTHR37485">
    <property type="entry name" value="CELL DIVISION PROTEIN FTSB"/>
    <property type="match status" value="1"/>
</dbReference>
<dbReference type="InterPro" id="IPR023081">
    <property type="entry name" value="Cell_div_FtsB"/>
</dbReference>
<name>A0A1W1IBI2_9BACT</name>
<gene>
    <name evidence="7" type="primary">ftsB</name>
    <name evidence="7" type="ORF">NSJP_4082</name>
</gene>
<reference evidence="7 8" key="1">
    <citation type="submission" date="2017-03" db="EMBL/GenBank/DDBJ databases">
        <authorList>
            <person name="Afonso C.L."/>
            <person name="Miller P.J."/>
            <person name="Scott M.A."/>
            <person name="Spackman E."/>
            <person name="Goraichik I."/>
            <person name="Dimitrov K.M."/>
            <person name="Suarez D.L."/>
            <person name="Swayne D.E."/>
        </authorList>
    </citation>
    <scope>NUCLEOTIDE SEQUENCE [LARGE SCALE GENOMIC DNA]</scope>
    <source>
        <strain evidence="7">Genome sequencing of Nitrospira japonica strain NJ11</strain>
    </source>
</reference>
<keyword evidence="2 7" id="KW-0132">Cell division</keyword>
<sequence>MLIKQNRGKQWLDWQRRLITGAQYAGLGACLLLLLALCFGEMGLPRYFSMKNHAQQLETEILDLQRGVAGLRSDIDRLEHDPLKIEQLAREQLGYVRKGETVYQLYPEATQDRSRP</sequence>
<proteinExistence type="predicted"/>